<evidence type="ECO:0000313" key="2">
    <source>
        <dbReference type="EMBL" id="KZT64576.1"/>
    </source>
</evidence>
<name>A0A165LLI6_9APHY</name>
<feature type="signal peptide" evidence="1">
    <location>
        <begin position="1"/>
        <end position="31"/>
    </location>
</feature>
<evidence type="ECO:0000256" key="1">
    <source>
        <dbReference type="SAM" id="SignalP"/>
    </source>
</evidence>
<reference evidence="2 3" key="1">
    <citation type="journal article" date="2016" name="Mol. Biol. Evol.">
        <title>Comparative Genomics of Early-Diverging Mushroom-Forming Fungi Provides Insights into the Origins of Lignocellulose Decay Capabilities.</title>
        <authorList>
            <person name="Nagy L.G."/>
            <person name="Riley R."/>
            <person name="Tritt A."/>
            <person name="Adam C."/>
            <person name="Daum C."/>
            <person name="Floudas D."/>
            <person name="Sun H."/>
            <person name="Yadav J.S."/>
            <person name="Pangilinan J."/>
            <person name="Larsson K.H."/>
            <person name="Matsuura K."/>
            <person name="Barry K."/>
            <person name="Labutti K."/>
            <person name="Kuo R."/>
            <person name="Ohm R.A."/>
            <person name="Bhattacharya S.S."/>
            <person name="Shirouzu T."/>
            <person name="Yoshinaga Y."/>
            <person name="Martin F.M."/>
            <person name="Grigoriev I.V."/>
            <person name="Hibbett D.S."/>
        </authorList>
    </citation>
    <scope>NUCLEOTIDE SEQUENCE [LARGE SCALE GENOMIC DNA]</scope>
    <source>
        <strain evidence="2 3">L-15889</strain>
    </source>
</reference>
<dbReference type="Proteomes" id="UP000076727">
    <property type="component" value="Unassembled WGS sequence"/>
</dbReference>
<accession>A0A165LLI6</accession>
<keyword evidence="3" id="KW-1185">Reference proteome</keyword>
<protein>
    <submittedName>
        <fullName evidence="2">Uncharacterized protein</fullName>
    </submittedName>
</protein>
<keyword evidence="1" id="KW-0732">Signal</keyword>
<sequence>MSALYDEQHTNIPPAFITALLFSCLTLHTAGKSVCMDSEHPKNKASGGEPLVAMFGGQIQPRKGWIFTGEFKVFGDFDRTCLENALLSEYAS</sequence>
<proteinExistence type="predicted"/>
<organism evidence="2 3">
    <name type="scientific">Daedalea quercina L-15889</name>
    <dbReference type="NCBI Taxonomy" id="1314783"/>
    <lineage>
        <taxon>Eukaryota</taxon>
        <taxon>Fungi</taxon>
        <taxon>Dikarya</taxon>
        <taxon>Basidiomycota</taxon>
        <taxon>Agaricomycotina</taxon>
        <taxon>Agaricomycetes</taxon>
        <taxon>Polyporales</taxon>
        <taxon>Fomitopsis</taxon>
    </lineage>
</organism>
<gene>
    <name evidence="2" type="ORF">DAEQUDRAFT_732423</name>
</gene>
<dbReference type="EMBL" id="KV429124">
    <property type="protein sequence ID" value="KZT64576.1"/>
    <property type="molecule type" value="Genomic_DNA"/>
</dbReference>
<evidence type="ECO:0000313" key="3">
    <source>
        <dbReference type="Proteomes" id="UP000076727"/>
    </source>
</evidence>
<dbReference type="AlphaFoldDB" id="A0A165LLI6"/>
<feature type="chain" id="PRO_5007861763" evidence="1">
    <location>
        <begin position="32"/>
        <end position="92"/>
    </location>
</feature>